<keyword evidence="1" id="KW-0732">Signal</keyword>
<dbReference type="Proteomes" id="UP000824246">
    <property type="component" value="Unassembled WGS sequence"/>
</dbReference>
<feature type="chain" id="PRO_5038482537" evidence="1">
    <location>
        <begin position="23"/>
        <end position="702"/>
    </location>
</feature>
<reference evidence="2" key="1">
    <citation type="journal article" date="2021" name="PeerJ">
        <title>Extensive microbial diversity within the chicken gut microbiome revealed by metagenomics and culture.</title>
        <authorList>
            <person name="Gilroy R."/>
            <person name="Ravi A."/>
            <person name="Getino M."/>
            <person name="Pursley I."/>
            <person name="Horton D.L."/>
            <person name="Alikhan N.F."/>
            <person name="Baker D."/>
            <person name="Gharbi K."/>
            <person name="Hall N."/>
            <person name="Watson M."/>
            <person name="Adriaenssens E.M."/>
            <person name="Foster-Nyarko E."/>
            <person name="Jarju S."/>
            <person name="Secka A."/>
            <person name="Antonio M."/>
            <person name="Oren A."/>
            <person name="Chaudhuri R.R."/>
            <person name="La Ragione R."/>
            <person name="Hildebrand F."/>
            <person name="Pallen M.J."/>
        </authorList>
    </citation>
    <scope>NUCLEOTIDE SEQUENCE</scope>
    <source>
        <strain evidence="2">ChiHjej12B11-16260</strain>
    </source>
</reference>
<comment type="caution">
    <text evidence="2">The sequence shown here is derived from an EMBL/GenBank/DDBJ whole genome shotgun (WGS) entry which is preliminary data.</text>
</comment>
<dbReference type="EMBL" id="DXFB01000026">
    <property type="protein sequence ID" value="HIX44775.1"/>
    <property type="molecule type" value="Genomic_DNA"/>
</dbReference>
<gene>
    <name evidence="2" type="ORF">H9982_01000</name>
</gene>
<name>A0A9D1VQM2_9BACT</name>
<accession>A0A9D1VQM2</accession>
<dbReference type="AlphaFoldDB" id="A0A9D1VQM2"/>
<feature type="signal peptide" evidence="1">
    <location>
        <begin position="1"/>
        <end position="22"/>
    </location>
</feature>
<proteinExistence type="predicted"/>
<evidence type="ECO:0000256" key="1">
    <source>
        <dbReference type="SAM" id="SignalP"/>
    </source>
</evidence>
<protein>
    <submittedName>
        <fullName evidence="2">Uncharacterized protein</fullName>
    </submittedName>
</protein>
<evidence type="ECO:0000313" key="2">
    <source>
        <dbReference type="EMBL" id="HIX44775.1"/>
    </source>
</evidence>
<organism evidence="2 3">
    <name type="scientific">Candidatus Barnesiella excrementipullorum</name>
    <dbReference type="NCBI Taxonomy" id="2838479"/>
    <lineage>
        <taxon>Bacteria</taxon>
        <taxon>Pseudomonadati</taxon>
        <taxon>Bacteroidota</taxon>
        <taxon>Bacteroidia</taxon>
        <taxon>Bacteroidales</taxon>
        <taxon>Barnesiellaceae</taxon>
        <taxon>Barnesiella</taxon>
    </lineage>
</organism>
<reference evidence="2" key="2">
    <citation type="submission" date="2021-04" db="EMBL/GenBank/DDBJ databases">
        <authorList>
            <person name="Gilroy R."/>
        </authorList>
    </citation>
    <scope>NUCLEOTIDE SEQUENCE</scope>
    <source>
        <strain evidence="2">ChiHjej12B11-16260</strain>
    </source>
</reference>
<evidence type="ECO:0000313" key="3">
    <source>
        <dbReference type="Proteomes" id="UP000824246"/>
    </source>
</evidence>
<sequence>MKRKLFLVLATCSLGLAPLGYADTSRPIEVVNLDQVREAKALSELPAPLRSFLKSEAGSKYEAADFVKFLRNEPTSTIQKAPAIENADFTPEEVVVLSEDFSKWTAGSEGNPDATDITTDSTTMQTYMQTPGWNGFLAYQAGGVAYLGLDEVGDDGPGTLLTPELNLAATGGAYKLKFRARSANPMQETQALQTWTLDNATGSIINARGYDITSEWTECEMDFTGGGNRSMILLHGMQGMVYFDDFEVIAYDYGIGKPIVKDMSLLSLDQISASWSKVENATSYHVALYDIDNGVYALPEYDLQSADTTCIIDFPIVAGTYYRLEVKATDGEHLSPAGTFFGYFSPDAVGTPEALPATDVTDESFTANWNAAPFAYGYEVNVTKHHIAQADGEVLVLTDENFDLMPGGTEEGPQTLVQLNYMDKYMQQPGWMVDLGLTGFTPDDAGILGITNMMADWGIPGFLLSPTFDLSNGGGKVKVEFKAKSFLDDAVLVLSLVNFEEGVPFPGYVGVSVGTTWQDFSYELEGGVNGCEIYIMVYDATEGGDVIYLDDLKVTQTLNKDEYIRFPYRKAKTDEPNVLQAVIETPGKTAGSFFSYNVNGYFPVTIDPVYGDEIMYSEASEEVYVDAPDAVMAIDADKVAKAYVAGDELRIENPAGEPVYIYTVGGALIKADATGNTVVTSRLTQKGVYIVRVGNQAVKVVR</sequence>
<dbReference type="Gene3D" id="2.60.120.260">
    <property type="entry name" value="Galactose-binding domain-like"/>
    <property type="match status" value="1"/>
</dbReference>